<feature type="transmembrane region" description="Helical" evidence="14">
    <location>
        <begin position="162"/>
        <end position="180"/>
    </location>
</feature>
<sequence>MTMIDYFGKLDYSFMIFYVAVLIGLGFYLKAQASKSLDNYVCGGGNIPWWCMGISGMASFLDLAGTAVIVSFLFMMGPQGLFVEFRGGAVLVLPFMMLWTGKWHRRSGCLTGAQWNIFRFGDGWGGRASQLMAVIATVLTSIGMLAYLIIGAGIFLSTFLPWSPATCSIGLLVLATPYTMMSGFYGVIFTDLFQSCIIIAAVIYVTITAFAGVGSSQEVADVALAVTGNPDWISGMPKWEVHVPKGYEVYKHLIIFSGFYLLRTVVAGIGTGADPRYFGAKNDRECSKLSMLWTGLMSFRWPLMIGIAVLGLYLVNELIPNQANIQQAAEVIQAEYPDTAKPLWGDLISSIANTPEKHDAELVTSLQQILGDDKFVEKMNLISFEGTVNPEKILSQVLMMKVAKGMRGILVIALIAAALSTFGSWVNLGTSQFVNDIYKVWFRPKASTKELILASWITVISLVGLSFLFSRSLESINEIWGWMMMGFGAGFLVPSFLRLYWWRFNGEGSAIGTLVGLSAAIVQRLIVPDLNEVYQFCFVMIVGLIGSIVATLLTKPTDPDVLENMYLKTRPMGIWGHLKNKLPEDEKRKVSIEHRNDLLALPCAMVWQVCIFLVPMLFVIHNWKGFAGSFVLGLAAFAGLYFIWWRNQPETNFYED</sequence>
<dbReference type="RefSeq" id="WP_222847262.1">
    <property type="nucleotide sequence ID" value="NZ_CAAHFG010000002.1"/>
</dbReference>
<evidence type="ECO:0000256" key="13">
    <source>
        <dbReference type="RuleBase" id="RU362091"/>
    </source>
</evidence>
<keyword evidence="4" id="KW-1003">Cell membrane</keyword>
<keyword evidence="3" id="KW-0813">Transport</keyword>
<evidence type="ECO:0000256" key="4">
    <source>
        <dbReference type="ARBA" id="ARBA00022475"/>
    </source>
</evidence>
<organism evidence="15 16">
    <name type="scientific">Pontiella desulfatans</name>
    <dbReference type="NCBI Taxonomy" id="2750659"/>
    <lineage>
        <taxon>Bacteria</taxon>
        <taxon>Pseudomonadati</taxon>
        <taxon>Kiritimatiellota</taxon>
        <taxon>Kiritimatiellia</taxon>
        <taxon>Kiritimatiellales</taxon>
        <taxon>Pontiellaceae</taxon>
        <taxon>Pontiella</taxon>
    </lineage>
</organism>
<dbReference type="AlphaFoldDB" id="A0A6C2U758"/>
<keyword evidence="11" id="KW-0739">Sodium transport</keyword>
<feature type="transmembrane region" description="Helical" evidence="14">
    <location>
        <begin position="598"/>
        <end position="620"/>
    </location>
</feature>
<dbReference type="GO" id="GO:0015824">
    <property type="term" value="P:proline transport"/>
    <property type="evidence" value="ECO:0007669"/>
    <property type="project" value="TreeGrafter"/>
</dbReference>
<dbReference type="PROSITE" id="PS50283">
    <property type="entry name" value="NA_SOLUT_SYMP_3"/>
    <property type="match status" value="1"/>
</dbReference>
<feature type="transmembrane region" description="Helical" evidence="14">
    <location>
        <begin position="408"/>
        <end position="430"/>
    </location>
</feature>
<feature type="transmembrane region" description="Helical" evidence="14">
    <location>
        <begin position="533"/>
        <end position="553"/>
    </location>
</feature>
<reference evidence="15 16" key="1">
    <citation type="submission" date="2019-04" db="EMBL/GenBank/DDBJ databases">
        <authorList>
            <person name="Van Vliet M D."/>
        </authorList>
    </citation>
    <scope>NUCLEOTIDE SEQUENCE [LARGE SCALE GENOMIC DNA]</scope>
    <source>
        <strain evidence="15 16">F1</strain>
    </source>
</reference>
<evidence type="ECO:0000256" key="5">
    <source>
        <dbReference type="ARBA" id="ARBA00022692"/>
    </source>
</evidence>
<protein>
    <submittedName>
        <fullName evidence="15">Osmoregulated proline transporter OpuE</fullName>
    </submittedName>
</protein>
<evidence type="ECO:0000256" key="1">
    <source>
        <dbReference type="ARBA" id="ARBA00004651"/>
    </source>
</evidence>
<keyword evidence="8" id="KW-0915">Sodium</keyword>
<keyword evidence="5 14" id="KW-0812">Transmembrane</keyword>
<dbReference type="Gene3D" id="1.20.1730.10">
    <property type="entry name" value="Sodium/glucose cotransporter"/>
    <property type="match status" value="1"/>
</dbReference>
<feature type="transmembrane region" description="Helical" evidence="14">
    <location>
        <begin position="626"/>
        <end position="644"/>
    </location>
</feature>
<dbReference type="Pfam" id="PF00474">
    <property type="entry name" value="SSF"/>
    <property type="match status" value="2"/>
</dbReference>
<feature type="transmembrane region" description="Helical" evidence="14">
    <location>
        <begin position="192"/>
        <end position="213"/>
    </location>
</feature>
<evidence type="ECO:0000256" key="3">
    <source>
        <dbReference type="ARBA" id="ARBA00022448"/>
    </source>
</evidence>
<keyword evidence="16" id="KW-1185">Reference proteome</keyword>
<dbReference type="GO" id="GO:0005886">
    <property type="term" value="C:plasma membrane"/>
    <property type="evidence" value="ECO:0007669"/>
    <property type="project" value="UniProtKB-SubCell"/>
</dbReference>
<dbReference type="InterPro" id="IPR001734">
    <property type="entry name" value="Na/solute_symporter"/>
</dbReference>
<evidence type="ECO:0000256" key="14">
    <source>
        <dbReference type="SAM" id="Phobius"/>
    </source>
</evidence>
<dbReference type="GO" id="GO:0015193">
    <property type="term" value="F:L-proline transmembrane transporter activity"/>
    <property type="evidence" value="ECO:0007669"/>
    <property type="project" value="TreeGrafter"/>
</dbReference>
<evidence type="ECO:0000256" key="8">
    <source>
        <dbReference type="ARBA" id="ARBA00023053"/>
    </source>
</evidence>
<dbReference type="InterPro" id="IPR050277">
    <property type="entry name" value="Sodium:Solute_Symporter"/>
</dbReference>
<keyword evidence="6" id="KW-0769">Symport</keyword>
<feature type="transmembrane region" description="Helical" evidence="14">
    <location>
        <begin position="451"/>
        <end position="473"/>
    </location>
</feature>
<evidence type="ECO:0000256" key="11">
    <source>
        <dbReference type="ARBA" id="ARBA00023201"/>
    </source>
</evidence>
<comment type="subcellular location">
    <subcellularLocation>
        <location evidence="1">Cell membrane</location>
        <topology evidence="1">Multi-pass membrane protein</topology>
    </subcellularLocation>
</comment>
<proteinExistence type="inferred from homology"/>
<accession>A0A6C2U758</accession>
<dbReference type="EMBL" id="CAAHFG010000002">
    <property type="protein sequence ID" value="VGO15637.1"/>
    <property type="molecule type" value="Genomic_DNA"/>
</dbReference>
<evidence type="ECO:0000256" key="10">
    <source>
        <dbReference type="ARBA" id="ARBA00023136"/>
    </source>
</evidence>
<dbReference type="Proteomes" id="UP000366872">
    <property type="component" value="Unassembled WGS sequence"/>
</dbReference>
<feature type="transmembrane region" description="Helical" evidence="14">
    <location>
        <begin position="81"/>
        <end position="99"/>
    </location>
</feature>
<keyword evidence="7 14" id="KW-1133">Transmembrane helix</keyword>
<gene>
    <name evidence="15" type="primary">opuE_3</name>
    <name evidence="15" type="ORF">PDESU_04222</name>
</gene>
<evidence type="ECO:0000256" key="2">
    <source>
        <dbReference type="ARBA" id="ARBA00006434"/>
    </source>
</evidence>
<evidence type="ECO:0000256" key="9">
    <source>
        <dbReference type="ARBA" id="ARBA00023065"/>
    </source>
</evidence>
<dbReference type="PANTHER" id="PTHR48086:SF3">
    <property type="entry name" value="SODIUM_PROLINE SYMPORTER"/>
    <property type="match status" value="1"/>
</dbReference>
<evidence type="ECO:0000256" key="6">
    <source>
        <dbReference type="ARBA" id="ARBA00022847"/>
    </source>
</evidence>
<feature type="transmembrane region" description="Helical" evidence="14">
    <location>
        <begin position="131"/>
        <end position="156"/>
    </location>
</feature>
<feature type="transmembrane region" description="Helical" evidence="14">
    <location>
        <begin position="479"/>
        <end position="501"/>
    </location>
</feature>
<evidence type="ECO:0000256" key="12">
    <source>
        <dbReference type="ARBA" id="ARBA00033708"/>
    </source>
</evidence>
<name>A0A6C2U758_PONDE</name>
<dbReference type="GO" id="GO:0005298">
    <property type="term" value="F:proline:sodium symporter activity"/>
    <property type="evidence" value="ECO:0007669"/>
    <property type="project" value="TreeGrafter"/>
</dbReference>
<comment type="similarity">
    <text evidence="2 13">Belongs to the sodium:solute symporter (SSF) (TC 2.A.21) family.</text>
</comment>
<feature type="transmembrane region" description="Helical" evidence="14">
    <location>
        <begin position="49"/>
        <end position="75"/>
    </location>
</feature>
<evidence type="ECO:0000313" key="16">
    <source>
        <dbReference type="Proteomes" id="UP000366872"/>
    </source>
</evidence>
<dbReference type="PANTHER" id="PTHR48086">
    <property type="entry name" value="SODIUM/PROLINE SYMPORTER-RELATED"/>
    <property type="match status" value="1"/>
</dbReference>
<feature type="transmembrane region" description="Helical" evidence="14">
    <location>
        <begin position="12"/>
        <end position="29"/>
    </location>
</feature>
<keyword evidence="10 14" id="KW-0472">Membrane</keyword>
<keyword evidence="9" id="KW-0406">Ion transport</keyword>
<evidence type="ECO:0000256" key="7">
    <source>
        <dbReference type="ARBA" id="ARBA00022989"/>
    </source>
</evidence>
<evidence type="ECO:0000313" key="15">
    <source>
        <dbReference type="EMBL" id="VGO15637.1"/>
    </source>
</evidence>
<feature type="transmembrane region" description="Helical" evidence="14">
    <location>
        <begin position="249"/>
        <end position="270"/>
    </location>
</feature>
<dbReference type="InterPro" id="IPR038377">
    <property type="entry name" value="Na/Glc_symporter_sf"/>
</dbReference>
<comment type="catalytic activity">
    <reaction evidence="12">
        <text>L-proline(in) + Na(+)(in) = L-proline(out) + Na(+)(out)</text>
        <dbReference type="Rhea" id="RHEA:28967"/>
        <dbReference type="ChEBI" id="CHEBI:29101"/>
        <dbReference type="ChEBI" id="CHEBI:60039"/>
    </reaction>
</comment>
<feature type="transmembrane region" description="Helical" evidence="14">
    <location>
        <begin position="291"/>
        <end position="315"/>
    </location>
</feature>
<feature type="transmembrane region" description="Helical" evidence="14">
    <location>
        <begin position="508"/>
        <end position="527"/>
    </location>
</feature>